<feature type="binding site" evidence="4">
    <location>
        <position position="289"/>
    </location>
    <ligand>
        <name>S-adenosyl-L-methionine</name>
        <dbReference type="ChEBI" id="CHEBI:59789"/>
    </ligand>
</feature>
<dbReference type="PROSITE" id="PS01230">
    <property type="entry name" value="TRMA_1"/>
    <property type="match status" value="1"/>
</dbReference>
<dbReference type="RefSeq" id="WP_245311223.1">
    <property type="nucleotide sequence ID" value="NZ_JAGGLJ010000027.1"/>
</dbReference>
<dbReference type="PANTHER" id="PTHR11061:SF30">
    <property type="entry name" value="TRNA (URACIL(54)-C(5))-METHYLTRANSFERASE"/>
    <property type="match status" value="1"/>
</dbReference>
<dbReference type="Gene3D" id="2.40.50.1070">
    <property type="match status" value="1"/>
</dbReference>
<keyword evidence="1 4" id="KW-0489">Methyltransferase</keyword>
<dbReference type="Pfam" id="PF05958">
    <property type="entry name" value="tRNA_U5-meth_tr"/>
    <property type="match status" value="1"/>
</dbReference>
<accession>A0ABS4KEJ5</accession>
<dbReference type="CDD" id="cd02440">
    <property type="entry name" value="AdoMet_MTases"/>
    <property type="match status" value="1"/>
</dbReference>
<dbReference type="Gene3D" id="3.40.50.150">
    <property type="entry name" value="Vaccinia Virus protein VP39"/>
    <property type="match status" value="1"/>
</dbReference>
<proteinExistence type="inferred from homology"/>
<dbReference type="GO" id="GO:0032259">
    <property type="term" value="P:methylation"/>
    <property type="evidence" value="ECO:0007669"/>
    <property type="project" value="UniProtKB-KW"/>
</dbReference>
<keyword evidence="3 4" id="KW-0949">S-adenosyl-L-methionine</keyword>
<dbReference type="InterPro" id="IPR010280">
    <property type="entry name" value="U5_MeTrfase_fam"/>
</dbReference>
<feature type="binding site" evidence="4">
    <location>
        <position position="260"/>
    </location>
    <ligand>
        <name>S-adenosyl-L-methionine</name>
        <dbReference type="ChEBI" id="CHEBI:59789"/>
    </ligand>
</feature>
<feature type="binding site" evidence="4">
    <location>
        <position position="310"/>
    </location>
    <ligand>
        <name>S-adenosyl-L-methionine</name>
        <dbReference type="ChEBI" id="CHEBI:59789"/>
    </ligand>
</feature>
<dbReference type="PANTHER" id="PTHR11061">
    <property type="entry name" value="RNA M5U METHYLTRANSFERASE"/>
    <property type="match status" value="1"/>
</dbReference>
<dbReference type="InterPro" id="IPR030390">
    <property type="entry name" value="MeTrfase_TrmA_AS"/>
</dbReference>
<reference evidence="7 8" key="1">
    <citation type="submission" date="2021-03" db="EMBL/GenBank/DDBJ databases">
        <title>Genomic Encyclopedia of Type Strains, Phase IV (KMG-IV): sequencing the most valuable type-strain genomes for metagenomic binning, comparative biology and taxonomic classification.</title>
        <authorList>
            <person name="Goeker M."/>
        </authorList>
    </citation>
    <scope>NUCLEOTIDE SEQUENCE [LARGE SCALE GENOMIC DNA]</scope>
    <source>
        <strain evidence="7 8">DSM 27563</strain>
    </source>
</reference>
<dbReference type="PROSITE" id="PS51687">
    <property type="entry name" value="SAM_MT_RNA_M5U"/>
    <property type="match status" value="1"/>
</dbReference>
<comment type="caution">
    <text evidence="7">The sequence shown here is derived from an EMBL/GenBank/DDBJ whole genome shotgun (WGS) entry which is preliminary data.</text>
</comment>
<dbReference type="EMBL" id="JAGGLJ010000027">
    <property type="protein sequence ID" value="MBP2026192.1"/>
    <property type="molecule type" value="Genomic_DNA"/>
</dbReference>
<keyword evidence="8" id="KW-1185">Reference proteome</keyword>
<dbReference type="Proteomes" id="UP001519306">
    <property type="component" value="Unassembled WGS sequence"/>
</dbReference>
<dbReference type="InterPro" id="IPR012340">
    <property type="entry name" value="NA-bd_OB-fold"/>
</dbReference>
<dbReference type="GO" id="GO:0008168">
    <property type="term" value="F:methyltransferase activity"/>
    <property type="evidence" value="ECO:0007669"/>
    <property type="project" value="UniProtKB-KW"/>
</dbReference>
<dbReference type="Gene3D" id="2.40.50.140">
    <property type="entry name" value="Nucleic acid-binding proteins"/>
    <property type="match status" value="1"/>
</dbReference>
<keyword evidence="2 4" id="KW-0808">Transferase</keyword>
<evidence type="ECO:0000256" key="5">
    <source>
        <dbReference type="PROSITE-ProRule" id="PRU10015"/>
    </source>
</evidence>
<feature type="binding site" evidence="4">
    <location>
        <position position="359"/>
    </location>
    <ligand>
        <name>S-adenosyl-L-methionine</name>
        <dbReference type="ChEBI" id="CHEBI:59789"/>
    </ligand>
</feature>
<dbReference type="InterPro" id="IPR029063">
    <property type="entry name" value="SAM-dependent_MTases_sf"/>
</dbReference>
<dbReference type="SUPFAM" id="SSF50249">
    <property type="entry name" value="Nucleic acid-binding proteins"/>
    <property type="match status" value="1"/>
</dbReference>
<dbReference type="InterPro" id="IPR002792">
    <property type="entry name" value="TRAM_dom"/>
</dbReference>
<feature type="active site" evidence="5">
    <location>
        <position position="386"/>
    </location>
</feature>
<organism evidence="7 8">
    <name type="scientific">Peptoniphilus stercorisuis</name>
    <dbReference type="NCBI Taxonomy" id="1436965"/>
    <lineage>
        <taxon>Bacteria</taxon>
        <taxon>Bacillati</taxon>
        <taxon>Bacillota</taxon>
        <taxon>Tissierellia</taxon>
        <taxon>Tissierellales</taxon>
        <taxon>Peptoniphilaceae</taxon>
        <taxon>Peptoniphilus</taxon>
    </lineage>
</organism>
<dbReference type="SUPFAM" id="SSF53335">
    <property type="entry name" value="S-adenosyl-L-methionine-dependent methyltransferases"/>
    <property type="match status" value="1"/>
</dbReference>
<name>A0ABS4KEJ5_9FIRM</name>
<evidence type="ECO:0000256" key="2">
    <source>
        <dbReference type="ARBA" id="ARBA00022679"/>
    </source>
</evidence>
<evidence type="ECO:0000256" key="1">
    <source>
        <dbReference type="ARBA" id="ARBA00022603"/>
    </source>
</evidence>
<evidence type="ECO:0000313" key="8">
    <source>
        <dbReference type="Proteomes" id="UP001519306"/>
    </source>
</evidence>
<evidence type="ECO:0000256" key="3">
    <source>
        <dbReference type="ARBA" id="ARBA00022691"/>
    </source>
</evidence>
<evidence type="ECO:0000256" key="4">
    <source>
        <dbReference type="PROSITE-ProRule" id="PRU01024"/>
    </source>
</evidence>
<sequence length="437" mass="49976">MKIDKNVELNIIDFDYKGNGVAKYDGRIVFLDGGIIGDKVLAKLTQEKKSFYKGRVLKIISKSKNRVESKCPHSNRCGGCDFLEYDYSDQLNWKEDKVKNDLLRIGGVDPEIENILGMENPYNYRNNIQLQVRDEKLGFFEKNSKNIVQIDSCRVAKEGINEVIKLLKNWKGLRSVKTISIRENYKKEIMIVFITEEKVQKLKSILSELIDLNVVSIFENVNKKSKYRFSENFNKLYGEDYFIDKIGELEFKLSPESFFQVNPYQVEKLYKTALDNLDINKEDIIFDLYCGIGTLSLMAAKNAKEVIGVEIVESAVDDARVNAELNKIENARFIAGKSEVIIEKLIEDEKTVPNKIILDPPRAGIDESLVEKILEIKPEKIAYISCNPSTQARDIALLKDDYKIEFVKPVDMFSNTVHVETCVLLSHKNSHTSAPSL</sequence>
<dbReference type="PROSITE" id="PS50926">
    <property type="entry name" value="TRAM"/>
    <property type="match status" value="1"/>
</dbReference>
<dbReference type="EC" id="2.1.1.190" evidence="7"/>
<feature type="domain" description="TRAM" evidence="6">
    <location>
        <begin position="1"/>
        <end position="58"/>
    </location>
</feature>
<protein>
    <submittedName>
        <fullName evidence="7">23S rRNA (Uracil1939-C5)-methyltransferase</fullName>
        <ecNumber evidence="7">2.1.1.190</ecNumber>
    </submittedName>
</protein>
<comment type="similarity">
    <text evidence="4">Belongs to the class I-like SAM-binding methyltransferase superfamily. RNA M5U methyltransferase family.</text>
</comment>
<feature type="active site" description="Nucleophile" evidence="4">
    <location>
        <position position="386"/>
    </location>
</feature>
<dbReference type="NCBIfam" id="TIGR00479">
    <property type="entry name" value="rumA"/>
    <property type="match status" value="1"/>
</dbReference>
<evidence type="ECO:0000259" key="6">
    <source>
        <dbReference type="PROSITE" id="PS50926"/>
    </source>
</evidence>
<gene>
    <name evidence="7" type="ORF">J2Z71_001752</name>
</gene>
<evidence type="ECO:0000313" key="7">
    <source>
        <dbReference type="EMBL" id="MBP2026192.1"/>
    </source>
</evidence>